<organism evidence="2 3">
    <name type="scientific">Meripilus lineatus</name>
    <dbReference type="NCBI Taxonomy" id="2056292"/>
    <lineage>
        <taxon>Eukaryota</taxon>
        <taxon>Fungi</taxon>
        <taxon>Dikarya</taxon>
        <taxon>Basidiomycota</taxon>
        <taxon>Agaricomycotina</taxon>
        <taxon>Agaricomycetes</taxon>
        <taxon>Polyporales</taxon>
        <taxon>Meripilaceae</taxon>
        <taxon>Meripilus</taxon>
    </lineage>
</organism>
<protein>
    <recommendedName>
        <fullName evidence="1">BTB domain-containing protein</fullName>
    </recommendedName>
</protein>
<dbReference type="PROSITE" id="PS50097">
    <property type="entry name" value="BTB"/>
    <property type="match status" value="1"/>
</dbReference>
<dbReference type="InterPro" id="IPR000210">
    <property type="entry name" value="BTB/POZ_dom"/>
</dbReference>
<evidence type="ECO:0000259" key="1">
    <source>
        <dbReference type="PROSITE" id="PS50097"/>
    </source>
</evidence>
<dbReference type="Gene3D" id="3.30.710.10">
    <property type="entry name" value="Potassium Channel Kv1.1, Chain A"/>
    <property type="match status" value="1"/>
</dbReference>
<comment type="caution">
    <text evidence="2">The sequence shown here is derived from an EMBL/GenBank/DDBJ whole genome shotgun (WGS) entry which is preliminary data.</text>
</comment>
<evidence type="ECO:0000313" key="2">
    <source>
        <dbReference type="EMBL" id="KAJ3485086.1"/>
    </source>
</evidence>
<dbReference type="EMBL" id="JANAWD010000165">
    <property type="protein sequence ID" value="KAJ3485086.1"/>
    <property type="molecule type" value="Genomic_DNA"/>
</dbReference>
<accession>A0AAD5YE40</accession>
<dbReference type="Proteomes" id="UP001212997">
    <property type="component" value="Unassembled WGS sequence"/>
</dbReference>
<name>A0AAD5YE40_9APHY</name>
<dbReference type="SMART" id="SM00225">
    <property type="entry name" value="BTB"/>
    <property type="match status" value="1"/>
</dbReference>
<evidence type="ECO:0000313" key="3">
    <source>
        <dbReference type="Proteomes" id="UP001212997"/>
    </source>
</evidence>
<feature type="domain" description="BTB" evidence="1">
    <location>
        <begin position="223"/>
        <end position="296"/>
    </location>
</feature>
<dbReference type="SUPFAM" id="SSF54695">
    <property type="entry name" value="POZ domain"/>
    <property type="match status" value="1"/>
</dbReference>
<dbReference type="InterPro" id="IPR011333">
    <property type="entry name" value="SKP1/BTB/POZ_sf"/>
</dbReference>
<dbReference type="Pfam" id="PF00651">
    <property type="entry name" value="BTB"/>
    <property type="match status" value="1"/>
</dbReference>
<keyword evidence="3" id="KW-1185">Reference proteome</keyword>
<dbReference type="CDD" id="cd18186">
    <property type="entry name" value="BTB_POZ_ZBTB_KLHL-like"/>
    <property type="match status" value="1"/>
</dbReference>
<sequence>MATSVTPQPPVVNDLTTSELHSAISQAASSPLRTTSTPTTLEDITLPNERHFDIMLPRPNNPTPFGQAYLLDPFSPSHLGFSAGRPITSLIPPRLTTSASASSVELLVPGSSRSPLMNQVFDSQYLDALSSELNTPADDLPSHLPRRITPAPLLPPHVPTPAPQLPSTIHHRKHSRKLKSLQPLVIKQLPESPSVTASSPVVPPSVPALPSIPHNPTYYLRDDMVIFEVEGSLYRVHRFQLERNSEYFRRLFLSDQGQPGSFGKNDSTAIPLPEITQRAFESLLHFLYHGIYEPDMVSLTEWVSLLSVSTQLRFTKIRKWAIREISAQISNMDAVVIIVLAMKYDVPEWLSPAYTMLCRRPYPLNDVEAEQLGSRITARIGRAREVVREEAFRAFQRRRYGMRFAMDPYEIEEQLIARVVQQVFWPEGAPHLK</sequence>
<proteinExistence type="predicted"/>
<reference evidence="2" key="1">
    <citation type="submission" date="2022-07" db="EMBL/GenBank/DDBJ databases">
        <title>Genome Sequence of Physisporinus lineatus.</title>
        <authorList>
            <person name="Buettner E."/>
        </authorList>
    </citation>
    <scope>NUCLEOTIDE SEQUENCE</scope>
    <source>
        <strain evidence="2">VT162</strain>
    </source>
</reference>
<dbReference type="AlphaFoldDB" id="A0AAD5YE40"/>
<gene>
    <name evidence="2" type="ORF">NLI96_g5203</name>
</gene>